<dbReference type="Proteomes" id="UP001605036">
    <property type="component" value="Unassembled WGS sequence"/>
</dbReference>
<evidence type="ECO:0000313" key="5">
    <source>
        <dbReference type="Proteomes" id="UP001605036"/>
    </source>
</evidence>
<dbReference type="CDD" id="cd09218">
    <property type="entry name" value="TLP-PA"/>
    <property type="match status" value="1"/>
</dbReference>
<dbReference type="InterPro" id="IPR001938">
    <property type="entry name" value="Thaumatin"/>
</dbReference>
<accession>A0ABD1ZDA1</accession>
<feature type="region of interest" description="Disordered" evidence="3">
    <location>
        <begin position="378"/>
        <end position="463"/>
    </location>
</feature>
<protein>
    <recommendedName>
        <fullName evidence="6">Thaumatin-like protein</fullName>
    </recommendedName>
</protein>
<reference evidence="4 5" key="1">
    <citation type="submission" date="2024-09" db="EMBL/GenBank/DDBJ databases">
        <title>Chromosome-scale assembly of Riccia fluitans.</title>
        <authorList>
            <person name="Paukszto L."/>
            <person name="Sawicki J."/>
            <person name="Karawczyk K."/>
            <person name="Piernik-Szablinska J."/>
            <person name="Szczecinska M."/>
            <person name="Mazdziarz M."/>
        </authorList>
    </citation>
    <scope>NUCLEOTIDE SEQUENCE [LARGE SCALE GENOMIC DNA]</scope>
    <source>
        <strain evidence="4">Rf_01</strain>
        <tissue evidence="4">Aerial parts of the thallus</tissue>
    </source>
</reference>
<comment type="caution">
    <text evidence="4">The sequence shown here is derived from an EMBL/GenBank/DDBJ whole genome shotgun (WGS) entry which is preliminary data.</text>
</comment>
<gene>
    <name evidence="4" type="ORF">R1flu_017436</name>
</gene>
<dbReference type="SMART" id="SM00205">
    <property type="entry name" value="THN"/>
    <property type="match status" value="1"/>
</dbReference>
<organism evidence="4 5">
    <name type="scientific">Riccia fluitans</name>
    <dbReference type="NCBI Taxonomy" id="41844"/>
    <lineage>
        <taxon>Eukaryota</taxon>
        <taxon>Viridiplantae</taxon>
        <taxon>Streptophyta</taxon>
        <taxon>Embryophyta</taxon>
        <taxon>Marchantiophyta</taxon>
        <taxon>Marchantiopsida</taxon>
        <taxon>Marchantiidae</taxon>
        <taxon>Marchantiales</taxon>
        <taxon>Ricciaceae</taxon>
        <taxon>Riccia</taxon>
    </lineage>
</organism>
<keyword evidence="5" id="KW-1185">Reference proteome</keyword>
<dbReference type="InterPro" id="IPR037176">
    <property type="entry name" value="Osmotin/thaumatin-like_sf"/>
</dbReference>
<dbReference type="Pfam" id="PF00314">
    <property type="entry name" value="Thaumatin"/>
    <property type="match status" value="1"/>
</dbReference>
<dbReference type="PANTHER" id="PTHR31048">
    <property type="entry name" value="OS03G0233200 PROTEIN"/>
    <property type="match status" value="1"/>
</dbReference>
<evidence type="ECO:0000256" key="1">
    <source>
        <dbReference type="ARBA" id="ARBA00010607"/>
    </source>
</evidence>
<dbReference type="PRINTS" id="PR00347">
    <property type="entry name" value="THAUMATIN"/>
</dbReference>
<feature type="compositionally biased region" description="Pro residues" evidence="3">
    <location>
        <begin position="430"/>
        <end position="449"/>
    </location>
</feature>
<evidence type="ECO:0000256" key="2">
    <source>
        <dbReference type="ARBA" id="ARBA00023157"/>
    </source>
</evidence>
<comment type="similarity">
    <text evidence="1">Belongs to the thaumatin family.</text>
</comment>
<evidence type="ECO:0000313" key="4">
    <source>
        <dbReference type="EMBL" id="KAL2649308.1"/>
    </source>
</evidence>
<sequence length="517" mass="54599">MRRKRYNNLDGSNGGQALRRQRYTSRGWRCYALQWSFVESHVCSHCYRCVVYRGNAAGFYRSADSECGRAGRSVTVKIRPLFNKQMRNVRTPRLLSSLAHCGAPTFNGEDHQPCEPAFTLSSSRLVVHGLSSLLYLLILVLFPSGPQLSEARTLTIVNSCPSTVWPGTLSNAGQPSLVKGGFVLAPGARQEITAPVGWAGRFWGRTGCKFDATNAGTCETGDCGRGLYCDGAGGIPPATLAEFTLDGYGSQDFYDVSLVDGYNVPLAIVASGGSGVCGNPGCVSDLNRNCPAQLQVVINGTVVSCKSACEAFQSDVYCCSGSYNSPSICGPTEYSQTFKKACPTAYSYAYDDASSTYTCTGAQYEIVFCPDGTSGGGDVSYPAPPPNTSFEPPGSPGTLTPSPSWEPPISPGIITPPPPPLITGLIPSPSSSPLPPPVGSTFPPPPPSQTAPSPRAAFPPQSLNVPPPPTTIISIAGNTPQFNQPGTAGGTRSEASWQQFLNLPITLGLGYIIVLFM</sequence>
<dbReference type="FunFam" id="2.60.110.10:FF:000002">
    <property type="entry name" value="Thaumatin-like protein 1a"/>
    <property type="match status" value="1"/>
</dbReference>
<evidence type="ECO:0008006" key="6">
    <source>
        <dbReference type="Google" id="ProtNLM"/>
    </source>
</evidence>
<dbReference type="AlphaFoldDB" id="A0ABD1ZDA1"/>
<dbReference type="EMBL" id="JBHFFA010000001">
    <property type="protein sequence ID" value="KAL2649308.1"/>
    <property type="molecule type" value="Genomic_DNA"/>
</dbReference>
<dbReference type="SUPFAM" id="SSF49870">
    <property type="entry name" value="Osmotin, thaumatin-like protein"/>
    <property type="match status" value="1"/>
</dbReference>
<proteinExistence type="inferred from homology"/>
<name>A0ABD1ZDA1_9MARC</name>
<dbReference type="PROSITE" id="PS51367">
    <property type="entry name" value="THAUMATIN_2"/>
    <property type="match status" value="1"/>
</dbReference>
<keyword evidence="2" id="KW-1015">Disulfide bond</keyword>
<evidence type="ECO:0000256" key="3">
    <source>
        <dbReference type="SAM" id="MobiDB-lite"/>
    </source>
</evidence>
<dbReference type="Gene3D" id="2.60.110.10">
    <property type="entry name" value="Thaumatin"/>
    <property type="match status" value="1"/>
</dbReference>
<feature type="compositionally biased region" description="Pro residues" evidence="3">
    <location>
        <begin position="404"/>
        <end position="421"/>
    </location>
</feature>